<keyword evidence="4" id="KW-1015">Disulfide bond</keyword>
<dbReference type="PANTHER" id="PTHR19277">
    <property type="entry name" value="PENTRAXIN"/>
    <property type="match status" value="1"/>
</dbReference>
<dbReference type="EMBL" id="VWZS01003178">
    <property type="protein sequence ID" value="NXH55243.1"/>
    <property type="molecule type" value="Genomic_DNA"/>
</dbReference>
<dbReference type="InterPro" id="IPR051360">
    <property type="entry name" value="Neuronal_Pentraxin_Related"/>
</dbReference>
<evidence type="ECO:0000256" key="6">
    <source>
        <dbReference type="PROSITE-ProRule" id="PRU01172"/>
    </source>
</evidence>
<protein>
    <submittedName>
        <fullName evidence="11">NPTX1 protein</fullName>
    </submittedName>
</protein>
<keyword evidence="7" id="KW-0175">Coiled coil</keyword>
<dbReference type="InterPro" id="IPR013320">
    <property type="entry name" value="ConA-like_dom_sf"/>
</dbReference>
<reference evidence="11 12" key="1">
    <citation type="submission" date="2019-09" db="EMBL/GenBank/DDBJ databases">
        <title>Bird 10,000 Genomes (B10K) Project - Family phase.</title>
        <authorList>
            <person name="Zhang G."/>
        </authorList>
    </citation>
    <scope>NUCLEOTIDE SEQUENCE [LARGE SCALE GENOMIC DNA]</scope>
    <source>
        <strain evidence="11">B10K-DU-001-29</strain>
        <tissue evidence="11">Muscle</tissue>
    </source>
</reference>
<comment type="caution">
    <text evidence="11">The sequence shown here is derived from an EMBL/GenBank/DDBJ whole genome shotgun (WGS) entry which is preliminary data.</text>
</comment>
<keyword evidence="5" id="KW-0325">Glycoprotein</keyword>
<evidence type="ECO:0000313" key="12">
    <source>
        <dbReference type="Proteomes" id="UP000583164"/>
    </source>
</evidence>
<dbReference type="InterPro" id="IPR030476">
    <property type="entry name" value="Pentaxin_CS"/>
</dbReference>
<proteinExistence type="predicted"/>
<dbReference type="GO" id="GO:0060385">
    <property type="term" value="P:axonogenesis involved in innervation"/>
    <property type="evidence" value="ECO:0007669"/>
    <property type="project" value="TreeGrafter"/>
</dbReference>
<evidence type="ECO:0000256" key="2">
    <source>
        <dbReference type="ARBA" id="ARBA00022723"/>
    </source>
</evidence>
<dbReference type="AlphaFoldDB" id="A0A7K9KXQ7"/>
<feature type="chain" id="PRO_5029666921" evidence="9">
    <location>
        <begin position="23"/>
        <end position="427"/>
    </location>
</feature>
<dbReference type="InterPro" id="IPR001759">
    <property type="entry name" value="PTX_dom"/>
</dbReference>
<keyword evidence="9" id="KW-0732">Signal</keyword>
<comment type="cofactor">
    <cofactor evidence="1">
        <name>Ca(2+)</name>
        <dbReference type="ChEBI" id="CHEBI:29108"/>
    </cofactor>
</comment>
<evidence type="ECO:0000256" key="3">
    <source>
        <dbReference type="ARBA" id="ARBA00022837"/>
    </source>
</evidence>
<name>A0A7K9KXQ7_9PASS</name>
<comment type="caution">
    <text evidence="6">Lacks conserved residue(s) required for the propagation of feature annotation.</text>
</comment>
<dbReference type="FunFam" id="2.60.120.200:FF:000012">
    <property type="entry name" value="neuronal pentraxin receptor"/>
    <property type="match status" value="1"/>
</dbReference>
<dbReference type="PANTHER" id="PTHR19277:SF24">
    <property type="entry name" value="NEURONAL PENTRAXIN-1"/>
    <property type="match status" value="1"/>
</dbReference>
<dbReference type="SUPFAM" id="SSF49899">
    <property type="entry name" value="Concanavalin A-like lectins/glucanases"/>
    <property type="match status" value="1"/>
</dbReference>
<feature type="coiled-coil region" evidence="7">
    <location>
        <begin position="125"/>
        <end position="171"/>
    </location>
</feature>
<organism evidence="11 12">
    <name type="scientific">Rhabdornis inornatus</name>
    <dbReference type="NCBI Taxonomy" id="237438"/>
    <lineage>
        <taxon>Eukaryota</taxon>
        <taxon>Metazoa</taxon>
        <taxon>Chordata</taxon>
        <taxon>Craniata</taxon>
        <taxon>Vertebrata</taxon>
        <taxon>Euteleostomi</taxon>
        <taxon>Archelosauria</taxon>
        <taxon>Archosauria</taxon>
        <taxon>Dinosauria</taxon>
        <taxon>Saurischia</taxon>
        <taxon>Theropoda</taxon>
        <taxon>Coelurosauria</taxon>
        <taxon>Aves</taxon>
        <taxon>Neognathae</taxon>
        <taxon>Neoaves</taxon>
        <taxon>Telluraves</taxon>
        <taxon>Australaves</taxon>
        <taxon>Passeriformes</taxon>
        <taxon>Rhabdornithidae</taxon>
        <taxon>Rhabdornis</taxon>
    </lineage>
</organism>
<feature type="non-terminal residue" evidence="11">
    <location>
        <position position="1"/>
    </location>
</feature>
<dbReference type="Proteomes" id="UP000583164">
    <property type="component" value="Unassembled WGS sequence"/>
</dbReference>
<evidence type="ECO:0000313" key="11">
    <source>
        <dbReference type="EMBL" id="NXH55243.1"/>
    </source>
</evidence>
<sequence>LPPPLLLLPLLLLGPALAPALAQGLGQTRFVCTSVPLDGDVCAASALGTGSAEELKGTVLQLRETVLQQKETIMNQKETIRELTAKLGRCESQSVLELPGEGKGRKGFSKNTMGDLSRPAAAETLSQLGQTLQSLKTRLENLEQFSRMNSSSQTNNLKDILQNKIDDLEKQVLSRVNSLEEGKLSPRNESEERGKIESTLTSLHQRISDLEKGQKDNRPPDRFQLTFPLRTNYMYAKVKKSLPEMYAFSICMWIKSSASPGMGTPFSYAVPGQANELVLIEWGNNPMEILINDKVAKLPFAINDGKWHHICVTWTTRDGVWEAYQDGTQAGNGENLAPYHPIKPQGVLVLGQEQDTLGGGFDATQAFVGELAHFNVWDRKLSPGEVYGLATCSSKALAGNVIAWAEANIDIYGGATKWTFEACRQLN</sequence>
<accession>A0A7K9KXQ7</accession>
<keyword evidence="12" id="KW-1185">Reference proteome</keyword>
<keyword evidence="3" id="KW-0106">Calcium</keyword>
<evidence type="ECO:0000256" key="7">
    <source>
        <dbReference type="SAM" id="Coils"/>
    </source>
</evidence>
<evidence type="ECO:0000256" key="1">
    <source>
        <dbReference type="ARBA" id="ARBA00001913"/>
    </source>
</evidence>
<dbReference type="PROSITE" id="PS00289">
    <property type="entry name" value="PTX_1"/>
    <property type="match status" value="1"/>
</dbReference>
<feature type="coiled-coil region" evidence="7">
    <location>
        <begin position="66"/>
        <end position="93"/>
    </location>
</feature>
<feature type="non-terminal residue" evidence="11">
    <location>
        <position position="427"/>
    </location>
</feature>
<gene>
    <name evidence="11" type="primary">Nptx1</name>
    <name evidence="11" type="ORF">RHAINO_R07422</name>
</gene>
<feature type="signal peptide" evidence="9">
    <location>
        <begin position="1"/>
        <end position="22"/>
    </location>
</feature>
<keyword evidence="2" id="KW-0479">Metal-binding</keyword>
<dbReference type="SMART" id="SM00159">
    <property type="entry name" value="PTX"/>
    <property type="match status" value="1"/>
</dbReference>
<evidence type="ECO:0000256" key="5">
    <source>
        <dbReference type="ARBA" id="ARBA00023180"/>
    </source>
</evidence>
<dbReference type="PROSITE" id="PS51828">
    <property type="entry name" value="PTX_2"/>
    <property type="match status" value="1"/>
</dbReference>
<dbReference type="GO" id="GO:0046872">
    <property type="term" value="F:metal ion binding"/>
    <property type="evidence" value="ECO:0007669"/>
    <property type="project" value="UniProtKB-KW"/>
</dbReference>
<evidence type="ECO:0000256" key="4">
    <source>
        <dbReference type="ARBA" id="ARBA00023157"/>
    </source>
</evidence>
<dbReference type="PRINTS" id="PR00895">
    <property type="entry name" value="PENTAXIN"/>
</dbReference>
<feature type="compositionally biased region" description="Basic and acidic residues" evidence="8">
    <location>
        <begin position="177"/>
        <end position="196"/>
    </location>
</feature>
<dbReference type="OrthoDB" id="8871962at2759"/>
<evidence type="ECO:0000259" key="10">
    <source>
        <dbReference type="PROSITE" id="PS51828"/>
    </source>
</evidence>
<evidence type="ECO:0000256" key="8">
    <source>
        <dbReference type="SAM" id="MobiDB-lite"/>
    </source>
</evidence>
<dbReference type="Pfam" id="PF00354">
    <property type="entry name" value="Pentaxin"/>
    <property type="match status" value="1"/>
</dbReference>
<feature type="domain" description="Pentraxin (PTX)" evidence="10">
    <location>
        <begin position="221"/>
        <end position="423"/>
    </location>
</feature>
<evidence type="ECO:0000256" key="9">
    <source>
        <dbReference type="SAM" id="SignalP"/>
    </source>
</evidence>
<feature type="region of interest" description="Disordered" evidence="8">
    <location>
        <begin position="177"/>
        <end position="199"/>
    </location>
</feature>
<dbReference type="Gene3D" id="2.60.120.200">
    <property type="match status" value="1"/>
</dbReference>
<dbReference type="CDD" id="cd00152">
    <property type="entry name" value="PTX"/>
    <property type="match status" value="1"/>
</dbReference>